<feature type="transmembrane region" description="Helical" evidence="2">
    <location>
        <begin position="221"/>
        <end position="242"/>
    </location>
</feature>
<comment type="caution">
    <text evidence="3">The sequence shown here is derived from an EMBL/GenBank/DDBJ whole genome shotgun (WGS) entry which is preliminary data.</text>
</comment>
<dbReference type="PANTHER" id="PTHR38848">
    <property type="entry name" value="G-PROTEIN COUPLED RECEPTORS FAMILY 3 PROFILE DOMAIN-CONTAINING PROTEIN"/>
    <property type="match status" value="1"/>
</dbReference>
<evidence type="ECO:0000313" key="3">
    <source>
        <dbReference type="EMBL" id="KAK8079758.1"/>
    </source>
</evidence>
<dbReference type="GeneID" id="92044951"/>
<evidence type="ECO:0000313" key="4">
    <source>
        <dbReference type="Proteomes" id="UP001433268"/>
    </source>
</evidence>
<dbReference type="RefSeq" id="XP_066667233.1">
    <property type="nucleotide sequence ID" value="XM_066811891.1"/>
</dbReference>
<proteinExistence type="predicted"/>
<protein>
    <recommendedName>
        <fullName evidence="5">Transmembrane protein</fullName>
    </recommendedName>
</protein>
<feature type="transmembrane region" description="Helical" evidence="2">
    <location>
        <begin position="99"/>
        <end position="119"/>
    </location>
</feature>
<reference evidence="3 4" key="1">
    <citation type="submission" date="2023-01" db="EMBL/GenBank/DDBJ databases">
        <title>Analysis of 21 Apiospora genomes using comparative genomics revels a genus with tremendous synthesis potential of carbohydrate active enzymes and secondary metabolites.</title>
        <authorList>
            <person name="Sorensen T."/>
        </authorList>
    </citation>
    <scope>NUCLEOTIDE SEQUENCE [LARGE SCALE GENOMIC DNA]</scope>
    <source>
        <strain evidence="3 4">CBS 114990</strain>
    </source>
</reference>
<dbReference type="PANTHER" id="PTHR38848:SF3">
    <property type="entry name" value="G-PROTEIN COUPLED RECEPTORS FAMILY 3 PROFILE DOMAIN-CONTAINING PROTEIN"/>
    <property type="match status" value="1"/>
</dbReference>
<feature type="region of interest" description="Disordered" evidence="1">
    <location>
        <begin position="311"/>
        <end position="351"/>
    </location>
</feature>
<keyword evidence="2" id="KW-0472">Membrane</keyword>
<evidence type="ECO:0000256" key="2">
    <source>
        <dbReference type="SAM" id="Phobius"/>
    </source>
</evidence>
<organism evidence="3 4">
    <name type="scientific">Apiospora hydei</name>
    <dbReference type="NCBI Taxonomy" id="1337664"/>
    <lineage>
        <taxon>Eukaryota</taxon>
        <taxon>Fungi</taxon>
        <taxon>Dikarya</taxon>
        <taxon>Ascomycota</taxon>
        <taxon>Pezizomycotina</taxon>
        <taxon>Sordariomycetes</taxon>
        <taxon>Xylariomycetidae</taxon>
        <taxon>Amphisphaeriales</taxon>
        <taxon>Apiosporaceae</taxon>
        <taxon>Apiospora</taxon>
    </lineage>
</organism>
<name>A0ABR1WCA1_9PEZI</name>
<keyword evidence="2" id="KW-0812">Transmembrane</keyword>
<evidence type="ECO:0008006" key="5">
    <source>
        <dbReference type="Google" id="ProtNLM"/>
    </source>
</evidence>
<accession>A0ABR1WCA1</accession>
<dbReference type="EMBL" id="JAQQWN010000006">
    <property type="protein sequence ID" value="KAK8079758.1"/>
    <property type="molecule type" value="Genomic_DNA"/>
</dbReference>
<dbReference type="Proteomes" id="UP001433268">
    <property type="component" value="Unassembled WGS sequence"/>
</dbReference>
<gene>
    <name evidence="3" type="ORF">PG997_007576</name>
</gene>
<feature type="transmembrane region" description="Helical" evidence="2">
    <location>
        <begin position="57"/>
        <end position="79"/>
    </location>
</feature>
<keyword evidence="4" id="KW-1185">Reference proteome</keyword>
<keyword evidence="2" id="KW-1133">Transmembrane helix</keyword>
<evidence type="ECO:0000256" key="1">
    <source>
        <dbReference type="SAM" id="MobiDB-lite"/>
    </source>
</evidence>
<sequence>MLLRRGCFDFHGAPPAVQRIGAEPDNAIIAEQPLGEAVVVGRDLSHFDAPEPIAARMISVAVAIIAASLCLSFFMVLAIYGDSFVFVLGSTMLQFSIPLGTHITACRVATVICICFYVSTKHIVRGTVKGRFKSRLYIFNTFFLIVLPDKHIPRPNNKLSQPTLLHTKTHLSRHGRVKAHDVSPESCSFKLKWTDGMIGLESTSLGSWEINTRLKRLAVRAFFGSVFTLFSTSTPMFSYARWFSTGSPPLMRTGRGHDRVSGDYAPTTAMVQMVSSLGGGGGGGGGREFSRRASMPPSIVIVPPTPQYPNGEGFGRGSLDITPTPLPTAYHGVLPRDPPNEDKGKGAAVKK</sequence>